<keyword evidence="7 15" id="KW-1133">Transmembrane helix</keyword>
<keyword evidence="10" id="KW-0325">Glycoprotein</keyword>
<dbReference type="InterPro" id="IPR036179">
    <property type="entry name" value="Ig-like_dom_sf"/>
</dbReference>
<dbReference type="SMART" id="SM00408">
    <property type="entry name" value="IGc2"/>
    <property type="match status" value="4"/>
</dbReference>
<dbReference type="InterPro" id="IPR010560">
    <property type="entry name" value="Neogenin_C"/>
</dbReference>
<sequence length="1340" mass="145521">RGGAGVRTFTPFYFLVEPVDTLSVRGSSVILNCSAYSEPLPKIEWKKDGTFLNLVSDDRRQLLPDGSLFISNVVHSKHNKPDEGYYQCVATVESLGTIVSRTAKLTVAGLPRFISQPEPSSAYAGNSAVLNCEVNADLAPFVRWEQDRQPLLLDDRVAKLPSGALVISNVTEADGGLYRCVVDSGGGPPKFSDEAELKVLADPEVPSDLVFLKQPPSLVRAVGQSVVLPCVASGLPAPSIRWLKNEEALDTDSSERLVLLAGGSLEISEVTQDDAGTYSCVAGSGNETIEAQAELTVQAPPEFLKRPASLYAHESMDIVFECEVTGKPAPTVKWVKNGDVVIPSDYFKIVKEHNLQVLGLVKSDEGFYQCIAENDVGNAQAGAQLVILEHAPATTGPLPSAPRDVVASLVSTRFIKLTWRTPASDPQGDSLTYSVFYTKEGTARERVENTSRPGEMQVTIQNLMPATVYIFRVTAQNRHGSGESSAPLRVETQPEVQLPGPAPNIRAYATSPTSITVTWETPLSGNGEIQNYKLYYLEKGTDKEQDIDVSSHSYTLNGLKKHTEYTFRVVAYNKHGPGVSTQDVTVRTLSDVPSAAPQNLSLEVRNSKSIVVHWQPPPPATQNGLISGYKIRYRKASRKSDVTETLVVGTQLSQLIEGLDRGTEYNFRVAALTINGTGPATDWLSAETFESDLDETRVPEVPSSLHVRPLVTSIVVSWTPPENQNIVVRGYAIGYGIGSPHAQTIKVDYKQRYYTIENLDPSSHYVITLKAFNHVGEGIPLYESAVTRPHTDTSEVDLFVVNAPYTPVPDPTPMMPPVGVQASILSHDTVRVTWADNSLPKHQKITDSRYYTVRWKTNIPANTKYKNANATTLSYLVTGLKPNTLYEFSVMVTKGRRSSTWSMTAHGTTFELVPTSPPKDVTVVSKEGKPRTIIVNWQPPSEANGKITGYIIYYSTDVNAEIHDWVIEPVVGNRLTHQIQELTLDTPYYFKIQARNSKGMGPMSEAVQFRTPKADSSDKMPNDQASGSAGKGSRLPDLGSDYKPPVSGSNSPHGSPTSPLDSSVLLVLIVSVGVVTVVAVVVVAVFCTRRTTSHQKKKRAACKSVNGSHKYKGNAKDVKAPGPVDPPRKAGAERPRAHTVADLCVRCLGHESEDSMSTLAGRRSMRPKMMMPFDSQPPQQSVRNTPSTDTMPASSSQTCCADHQDPEGATSSSYLASSQEEDSGQGLPTAHVRPSHPLKSFAVPAVPPPGPPTYDPALPSTPLLSQQALNHHLHAVKTASIGTLGRSRPPMPVVVPSAPEVQETTRMLEDSESSYEPDELTKEMAHLEGLMKDLNAITTA</sequence>
<reference evidence="18" key="2">
    <citation type="submission" date="2025-08" db="UniProtKB">
        <authorList>
            <consortium name="Ensembl"/>
        </authorList>
    </citation>
    <scope>IDENTIFICATION</scope>
    <source>
        <strain evidence="18">Thorbecke</strain>
    </source>
</reference>
<reference evidence="18" key="3">
    <citation type="submission" date="2025-09" db="UniProtKB">
        <authorList>
            <consortium name="Ensembl"/>
        </authorList>
    </citation>
    <scope>IDENTIFICATION</scope>
    <source>
        <strain evidence="18">Thorbecke</strain>
    </source>
</reference>
<feature type="compositionally biased region" description="Basic and acidic residues" evidence="14">
    <location>
        <begin position="1126"/>
        <end position="1136"/>
    </location>
</feature>
<keyword evidence="3" id="KW-1003">Cell membrane</keyword>
<feature type="domain" description="Fibronectin type-III" evidence="17">
    <location>
        <begin position="816"/>
        <end position="912"/>
    </location>
</feature>
<feature type="region of interest" description="Disordered" evidence="14">
    <location>
        <begin position="1168"/>
        <end position="1260"/>
    </location>
</feature>
<dbReference type="CDD" id="cd00063">
    <property type="entry name" value="FN3"/>
    <property type="match status" value="6"/>
</dbReference>
<feature type="domain" description="Fibronectin type-III" evidence="17">
    <location>
        <begin position="596"/>
        <end position="691"/>
    </location>
</feature>
<dbReference type="FunFam" id="2.60.40.10:FF:000216">
    <property type="entry name" value="neogenin isoform X1"/>
    <property type="match status" value="1"/>
</dbReference>
<evidence type="ECO:0000256" key="6">
    <source>
        <dbReference type="ARBA" id="ARBA00022889"/>
    </source>
</evidence>
<evidence type="ECO:0000256" key="11">
    <source>
        <dbReference type="ARBA" id="ARBA00023319"/>
    </source>
</evidence>
<dbReference type="InterPro" id="IPR013098">
    <property type="entry name" value="Ig_I-set"/>
</dbReference>
<dbReference type="PROSITE" id="PS50835">
    <property type="entry name" value="IG_LIKE"/>
    <property type="match status" value="4"/>
</dbReference>
<name>A0A5F9CTI5_RABIT</name>
<comment type="subcellular location">
    <subcellularLocation>
        <location evidence="1">Cell membrane</location>
        <topology evidence="1">Single-pass type I membrane protein</topology>
    </subcellularLocation>
</comment>
<feature type="domain" description="Fibronectin type-III" evidence="17">
    <location>
        <begin position="917"/>
        <end position="1014"/>
    </location>
</feature>
<keyword evidence="8 15" id="KW-0472">Membrane</keyword>
<feature type="compositionally biased region" description="Polar residues" evidence="14">
    <location>
        <begin position="1176"/>
        <end position="1199"/>
    </location>
</feature>
<dbReference type="Bgee" id="ENSOCUG00000002157">
    <property type="expression patterns" value="Expressed in aorta and 17 other cell types or tissues"/>
</dbReference>
<feature type="region of interest" description="Disordered" evidence="14">
    <location>
        <begin position="480"/>
        <end position="504"/>
    </location>
</feature>
<accession>A0A5F9CTI5</accession>
<keyword evidence="9" id="KW-1015">Disulfide bond</keyword>
<organism evidence="18 19">
    <name type="scientific">Oryctolagus cuniculus</name>
    <name type="common">Rabbit</name>
    <dbReference type="NCBI Taxonomy" id="9986"/>
    <lineage>
        <taxon>Eukaryota</taxon>
        <taxon>Metazoa</taxon>
        <taxon>Chordata</taxon>
        <taxon>Craniata</taxon>
        <taxon>Vertebrata</taxon>
        <taxon>Euteleostomi</taxon>
        <taxon>Mammalia</taxon>
        <taxon>Eutheria</taxon>
        <taxon>Euarchontoglires</taxon>
        <taxon>Glires</taxon>
        <taxon>Lagomorpha</taxon>
        <taxon>Leporidae</taxon>
        <taxon>Oryctolagus</taxon>
    </lineage>
</organism>
<dbReference type="PANTHER" id="PTHR44170:SF14">
    <property type="entry name" value="NEOGENIN"/>
    <property type="match status" value="1"/>
</dbReference>
<dbReference type="FunFam" id="2.60.40.10:FF:000133">
    <property type="entry name" value="Neogenin isoform 1"/>
    <property type="match status" value="1"/>
</dbReference>
<keyword evidence="19" id="KW-1185">Reference proteome</keyword>
<dbReference type="GO" id="GO:0005886">
    <property type="term" value="C:plasma membrane"/>
    <property type="evidence" value="ECO:0007669"/>
    <property type="project" value="UniProtKB-SubCell"/>
</dbReference>
<evidence type="ECO:0000256" key="13">
    <source>
        <dbReference type="ARBA" id="ARBA00074043"/>
    </source>
</evidence>
<gene>
    <name evidence="18" type="primary">NEO1</name>
</gene>
<feature type="region of interest" description="Disordered" evidence="14">
    <location>
        <begin position="1095"/>
        <end position="1136"/>
    </location>
</feature>
<evidence type="ECO:0000259" key="17">
    <source>
        <dbReference type="PROSITE" id="PS50853"/>
    </source>
</evidence>
<evidence type="ECO:0000256" key="14">
    <source>
        <dbReference type="SAM" id="MobiDB-lite"/>
    </source>
</evidence>
<dbReference type="CDD" id="cd05722">
    <property type="entry name" value="IgI_1_Neogenin_like"/>
    <property type="match status" value="1"/>
</dbReference>
<evidence type="ECO:0000259" key="16">
    <source>
        <dbReference type="PROSITE" id="PS50835"/>
    </source>
</evidence>
<comment type="similarity">
    <text evidence="2">Belongs to the immunoglobulin superfamily. DCC family.</text>
</comment>
<dbReference type="SMART" id="SM00060">
    <property type="entry name" value="FN3"/>
    <property type="match status" value="6"/>
</dbReference>
<feature type="compositionally biased region" description="Polar residues" evidence="14">
    <location>
        <begin position="1047"/>
        <end position="1058"/>
    </location>
</feature>
<dbReference type="Pfam" id="PF13927">
    <property type="entry name" value="Ig_3"/>
    <property type="match status" value="1"/>
</dbReference>
<keyword evidence="5" id="KW-0677">Repeat</keyword>
<dbReference type="CDD" id="cd05723">
    <property type="entry name" value="IgI_4_Neogenin_like"/>
    <property type="match status" value="1"/>
</dbReference>
<evidence type="ECO:0000256" key="5">
    <source>
        <dbReference type="ARBA" id="ARBA00022737"/>
    </source>
</evidence>
<dbReference type="Pfam" id="PF07679">
    <property type="entry name" value="I-set"/>
    <property type="match status" value="2"/>
</dbReference>
<keyword evidence="4 15" id="KW-0812">Transmembrane</keyword>
<evidence type="ECO:0000256" key="1">
    <source>
        <dbReference type="ARBA" id="ARBA00004251"/>
    </source>
</evidence>
<dbReference type="Gene3D" id="2.60.40.10">
    <property type="entry name" value="Immunoglobulins"/>
    <property type="match status" value="10"/>
</dbReference>
<feature type="domain" description="Ig-like" evidence="16">
    <location>
        <begin position="301"/>
        <end position="386"/>
    </location>
</feature>
<evidence type="ECO:0000256" key="9">
    <source>
        <dbReference type="ARBA" id="ARBA00023157"/>
    </source>
</evidence>
<dbReference type="PRINTS" id="PR00014">
    <property type="entry name" value="FNTYPEIII"/>
</dbReference>
<dbReference type="InterPro" id="IPR036116">
    <property type="entry name" value="FN3_sf"/>
</dbReference>
<keyword evidence="11" id="KW-0393">Immunoglobulin domain</keyword>
<feature type="transmembrane region" description="Helical" evidence="15">
    <location>
        <begin position="1064"/>
        <end position="1088"/>
    </location>
</feature>
<dbReference type="FunFam" id="2.60.40.10:FF:000189">
    <property type="entry name" value="Neogenin isoform 3"/>
    <property type="match status" value="1"/>
</dbReference>
<dbReference type="InterPro" id="IPR003598">
    <property type="entry name" value="Ig_sub2"/>
</dbReference>
<dbReference type="FunFam" id="2.60.40.10:FF:000101">
    <property type="entry name" value="Neogenin isoform 1"/>
    <property type="match status" value="1"/>
</dbReference>
<feature type="compositionally biased region" description="Polar residues" evidence="14">
    <location>
        <begin position="1209"/>
        <end position="1218"/>
    </location>
</feature>
<dbReference type="Ensembl" id="ENSOCUT00000056034.1">
    <property type="protein sequence ID" value="ENSOCUP00000037072.1"/>
    <property type="gene ID" value="ENSOCUG00000002157.3"/>
</dbReference>
<evidence type="ECO:0000313" key="18">
    <source>
        <dbReference type="Ensembl" id="ENSOCUP00000037072.1"/>
    </source>
</evidence>
<dbReference type="SUPFAM" id="SSF48726">
    <property type="entry name" value="Immunoglobulin"/>
    <property type="match status" value="4"/>
</dbReference>
<reference evidence="18 19" key="1">
    <citation type="journal article" date="2011" name="Nature">
        <title>A high-resolution map of human evolutionary constraint using 29 mammals.</title>
        <authorList>
            <person name="Lindblad-Toh K."/>
            <person name="Garber M."/>
            <person name="Zuk O."/>
            <person name="Lin M.F."/>
            <person name="Parker B.J."/>
            <person name="Washietl S."/>
            <person name="Kheradpour P."/>
            <person name="Ernst J."/>
            <person name="Jordan G."/>
            <person name="Mauceli E."/>
            <person name="Ward L.D."/>
            <person name="Lowe C.B."/>
            <person name="Holloway A.K."/>
            <person name="Clamp M."/>
            <person name="Gnerre S."/>
            <person name="Alfoldi J."/>
            <person name="Beal K."/>
            <person name="Chang J."/>
            <person name="Clawson H."/>
            <person name="Cuff J."/>
            <person name="Di Palma F."/>
            <person name="Fitzgerald S."/>
            <person name="Flicek P."/>
            <person name="Guttman M."/>
            <person name="Hubisz M.J."/>
            <person name="Jaffe D.B."/>
            <person name="Jungreis I."/>
            <person name="Kent W.J."/>
            <person name="Kostka D."/>
            <person name="Lara M."/>
            <person name="Martins A.L."/>
            <person name="Massingham T."/>
            <person name="Moltke I."/>
            <person name="Raney B.J."/>
            <person name="Rasmussen M.D."/>
            <person name="Robinson J."/>
            <person name="Stark A."/>
            <person name="Vilella A.J."/>
            <person name="Wen J."/>
            <person name="Xie X."/>
            <person name="Zody M.C."/>
            <person name="Baldwin J."/>
            <person name="Bloom T."/>
            <person name="Chin C.W."/>
            <person name="Heiman D."/>
            <person name="Nicol R."/>
            <person name="Nusbaum C."/>
            <person name="Young S."/>
            <person name="Wilkinson J."/>
            <person name="Worley K.C."/>
            <person name="Kovar C.L."/>
            <person name="Muzny D.M."/>
            <person name="Gibbs R.A."/>
            <person name="Cree A."/>
            <person name="Dihn H.H."/>
            <person name="Fowler G."/>
            <person name="Jhangiani S."/>
            <person name="Joshi V."/>
            <person name="Lee S."/>
            <person name="Lewis L.R."/>
            <person name="Nazareth L.V."/>
            <person name="Okwuonu G."/>
            <person name="Santibanez J."/>
            <person name="Warren W.C."/>
            <person name="Mardis E.R."/>
            <person name="Weinstock G.M."/>
            <person name="Wilson R.K."/>
            <person name="Delehaunty K."/>
            <person name="Dooling D."/>
            <person name="Fronik C."/>
            <person name="Fulton L."/>
            <person name="Fulton B."/>
            <person name="Graves T."/>
            <person name="Minx P."/>
            <person name="Sodergren E."/>
            <person name="Birney E."/>
            <person name="Margulies E.H."/>
            <person name="Herrero J."/>
            <person name="Green E.D."/>
            <person name="Haussler D."/>
            <person name="Siepel A."/>
            <person name="Goldman N."/>
            <person name="Pollard K.S."/>
            <person name="Pedersen J.S."/>
            <person name="Lander E.S."/>
            <person name="Kellis M."/>
        </authorList>
    </citation>
    <scope>NUCLEOTIDE SEQUENCE [LARGE SCALE GENOMIC DNA]</scope>
    <source>
        <strain evidence="19">Thorbecke</strain>
    </source>
</reference>
<dbReference type="InterPro" id="IPR003599">
    <property type="entry name" value="Ig_sub"/>
</dbReference>
<evidence type="ECO:0000256" key="4">
    <source>
        <dbReference type="ARBA" id="ARBA00022692"/>
    </source>
</evidence>
<proteinExistence type="inferred from homology"/>
<dbReference type="FunFam" id="2.60.40.10:FF:000106">
    <property type="entry name" value="Neogenin isoform 1"/>
    <property type="match status" value="1"/>
</dbReference>
<evidence type="ECO:0000256" key="12">
    <source>
        <dbReference type="ARBA" id="ARBA00055647"/>
    </source>
</evidence>
<evidence type="ECO:0000256" key="7">
    <source>
        <dbReference type="ARBA" id="ARBA00022989"/>
    </source>
</evidence>
<dbReference type="PRINTS" id="PR01832">
    <property type="entry name" value="VEGFRECEPTOR"/>
</dbReference>
<dbReference type="Proteomes" id="UP000001811">
    <property type="component" value="Unplaced"/>
</dbReference>
<dbReference type="InterPro" id="IPR007110">
    <property type="entry name" value="Ig-like_dom"/>
</dbReference>
<feature type="domain" description="Fibronectin type-III" evidence="17">
    <location>
        <begin position="501"/>
        <end position="591"/>
    </location>
</feature>
<dbReference type="SMART" id="SM00409">
    <property type="entry name" value="IG"/>
    <property type="match status" value="5"/>
</dbReference>
<dbReference type="GO" id="GO:0098609">
    <property type="term" value="P:cell-cell adhesion"/>
    <property type="evidence" value="ECO:0007669"/>
    <property type="project" value="TreeGrafter"/>
</dbReference>
<dbReference type="FunFam" id="2.60.40.10:FF:000187">
    <property type="entry name" value="neogenin isoform X2"/>
    <property type="match status" value="1"/>
</dbReference>
<dbReference type="FunFam" id="2.60.40.10:FF:000004">
    <property type="entry name" value="DCC isoform 1"/>
    <property type="match status" value="2"/>
</dbReference>
<evidence type="ECO:0000256" key="3">
    <source>
        <dbReference type="ARBA" id="ARBA00022475"/>
    </source>
</evidence>
<dbReference type="GeneTree" id="ENSGT00940000156684"/>
<evidence type="ECO:0000256" key="2">
    <source>
        <dbReference type="ARBA" id="ARBA00009588"/>
    </source>
</evidence>
<dbReference type="FunFam" id="2.60.40.10:FF:000316">
    <property type="entry name" value="Neogenin 1"/>
    <property type="match status" value="1"/>
</dbReference>
<feature type="domain" description="Fibronectin type-III" evidence="17">
    <location>
        <begin position="701"/>
        <end position="791"/>
    </location>
</feature>
<evidence type="ECO:0000256" key="8">
    <source>
        <dbReference type="ARBA" id="ARBA00023136"/>
    </source>
</evidence>
<evidence type="ECO:0000256" key="15">
    <source>
        <dbReference type="SAM" id="Phobius"/>
    </source>
</evidence>
<dbReference type="FunFam" id="2.60.40.10:FF:000777">
    <property type="entry name" value="Neogenin 1"/>
    <property type="match status" value="1"/>
</dbReference>
<dbReference type="InterPro" id="IPR003961">
    <property type="entry name" value="FN3_dom"/>
</dbReference>
<feature type="domain" description="Ig-like" evidence="16">
    <location>
        <begin position="11"/>
        <end position="106"/>
    </location>
</feature>
<feature type="domain" description="Ig-like" evidence="16">
    <location>
        <begin position="203"/>
        <end position="296"/>
    </location>
</feature>
<protein>
    <recommendedName>
        <fullName evidence="13">Neogenin</fullName>
    </recommendedName>
</protein>
<comment type="function">
    <text evidence="12">Multi-functional cell surface receptor regulating cell adhesion in many diverse developmental processes, including neural tube and mammary gland formation, myogenesis and angiogenesis. Receptor for members of the BMP, netrin, and repulsive guidance molecule (RGM) families. Netrin-Neogenin interactions result in a chemoattractive axon guidance response and cell-cell adhesion, the interaction between NEO1/Neogenin and RGMa and RGMb induces a chemorepulsive response.</text>
</comment>
<dbReference type="PROSITE" id="PS50853">
    <property type="entry name" value="FN3"/>
    <property type="match status" value="6"/>
</dbReference>
<feature type="domain" description="Ig-like" evidence="16">
    <location>
        <begin position="111"/>
        <end position="198"/>
    </location>
</feature>
<keyword evidence="6" id="KW-0130">Cell adhesion</keyword>
<dbReference type="SUPFAM" id="SSF49265">
    <property type="entry name" value="Fibronectin type III"/>
    <property type="match status" value="4"/>
</dbReference>
<feature type="domain" description="Fibronectin type-III" evidence="17">
    <location>
        <begin position="401"/>
        <end position="495"/>
    </location>
</feature>
<dbReference type="Pfam" id="PF13895">
    <property type="entry name" value="Ig_2"/>
    <property type="match status" value="1"/>
</dbReference>
<dbReference type="Pfam" id="PF00041">
    <property type="entry name" value="fn3"/>
    <property type="match status" value="6"/>
</dbReference>
<feature type="region of interest" description="Disordered" evidence="14">
    <location>
        <begin position="1001"/>
        <end position="1058"/>
    </location>
</feature>
<feature type="compositionally biased region" description="Basic and acidic residues" evidence="14">
    <location>
        <begin position="1012"/>
        <end position="1021"/>
    </location>
</feature>
<feature type="compositionally biased region" description="Pro residues" evidence="14">
    <location>
        <begin position="1245"/>
        <end position="1254"/>
    </location>
</feature>
<dbReference type="PaxDb" id="9986-ENSOCUP00000001864"/>
<evidence type="ECO:0000313" key="19">
    <source>
        <dbReference type="Proteomes" id="UP000001811"/>
    </source>
</evidence>
<dbReference type="Pfam" id="PF06583">
    <property type="entry name" value="Neogenin_C"/>
    <property type="match status" value="1"/>
</dbReference>
<dbReference type="InterPro" id="IPR013783">
    <property type="entry name" value="Ig-like_fold"/>
</dbReference>
<evidence type="ECO:0000256" key="10">
    <source>
        <dbReference type="ARBA" id="ARBA00023180"/>
    </source>
</evidence>
<dbReference type="PANTHER" id="PTHR44170">
    <property type="entry name" value="PROTEIN SIDEKICK"/>
    <property type="match status" value="1"/>
</dbReference>